<name>A0A397G6Y7_9GLOM</name>
<proteinExistence type="predicted"/>
<reference evidence="2 3" key="1">
    <citation type="submission" date="2018-08" db="EMBL/GenBank/DDBJ databases">
        <title>Genome and evolution of the arbuscular mycorrhizal fungus Diversispora epigaea (formerly Glomus versiforme) and its bacterial endosymbionts.</title>
        <authorList>
            <person name="Sun X."/>
            <person name="Fei Z."/>
            <person name="Harrison M."/>
        </authorList>
    </citation>
    <scope>NUCLEOTIDE SEQUENCE [LARGE SCALE GENOMIC DNA]</scope>
    <source>
        <strain evidence="2 3">IT104</strain>
    </source>
</reference>
<feature type="region of interest" description="Disordered" evidence="1">
    <location>
        <begin position="36"/>
        <end position="68"/>
    </location>
</feature>
<keyword evidence="3" id="KW-1185">Reference proteome</keyword>
<evidence type="ECO:0000313" key="3">
    <source>
        <dbReference type="Proteomes" id="UP000266861"/>
    </source>
</evidence>
<protein>
    <submittedName>
        <fullName evidence="2">Uncharacterized protein</fullName>
    </submittedName>
</protein>
<accession>A0A397G6Y7</accession>
<organism evidence="2 3">
    <name type="scientific">Diversispora epigaea</name>
    <dbReference type="NCBI Taxonomy" id="1348612"/>
    <lineage>
        <taxon>Eukaryota</taxon>
        <taxon>Fungi</taxon>
        <taxon>Fungi incertae sedis</taxon>
        <taxon>Mucoromycota</taxon>
        <taxon>Glomeromycotina</taxon>
        <taxon>Glomeromycetes</taxon>
        <taxon>Diversisporales</taxon>
        <taxon>Diversisporaceae</taxon>
        <taxon>Diversispora</taxon>
    </lineage>
</organism>
<evidence type="ECO:0000313" key="2">
    <source>
        <dbReference type="EMBL" id="RHZ46801.1"/>
    </source>
</evidence>
<comment type="caution">
    <text evidence="2">The sequence shown here is derived from an EMBL/GenBank/DDBJ whole genome shotgun (WGS) entry which is preliminary data.</text>
</comment>
<dbReference type="EMBL" id="PQFF01000504">
    <property type="protein sequence ID" value="RHZ46801.1"/>
    <property type="molecule type" value="Genomic_DNA"/>
</dbReference>
<feature type="compositionally biased region" description="Acidic residues" evidence="1">
    <location>
        <begin position="58"/>
        <end position="68"/>
    </location>
</feature>
<sequence>MFHQNHLRVEKDQLLLPDPRIVEQKYAFYIIPSSQSKLTPQQSLAEALKKRNQLTSGEADDDDDDEWN</sequence>
<evidence type="ECO:0000256" key="1">
    <source>
        <dbReference type="SAM" id="MobiDB-lite"/>
    </source>
</evidence>
<dbReference type="Proteomes" id="UP000266861">
    <property type="component" value="Unassembled WGS sequence"/>
</dbReference>
<gene>
    <name evidence="2" type="ORF">Glove_606g142</name>
</gene>
<dbReference type="AlphaFoldDB" id="A0A397G6Y7"/>